<dbReference type="WBParaSite" id="ACAC_0000976401-mRNA-1">
    <property type="protein sequence ID" value="ACAC_0000976401-mRNA-1"/>
    <property type="gene ID" value="ACAC_0000976401"/>
</dbReference>
<name>A0A0K0DFL6_ANGCA</name>
<organism evidence="2 3">
    <name type="scientific">Angiostrongylus cantonensis</name>
    <name type="common">Rat lungworm</name>
    <dbReference type="NCBI Taxonomy" id="6313"/>
    <lineage>
        <taxon>Eukaryota</taxon>
        <taxon>Metazoa</taxon>
        <taxon>Ecdysozoa</taxon>
        <taxon>Nematoda</taxon>
        <taxon>Chromadorea</taxon>
        <taxon>Rhabditida</taxon>
        <taxon>Rhabditina</taxon>
        <taxon>Rhabditomorpha</taxon>
        <taxon>Strongyloidea</taxon>
        <taxon>Metastrongylidae</taxon>
        <taxon>Angiostrongylus</taxon>
    </lineage>
</organism>
<dbReference type="Proteomes" id="UP000035642">
    <property type="component" value="Unassembled WGS sequence"/>
</dbReference>
<evidence type="ECO:0000256" key="1">
    <source>
        <dbReference type="SAM" id="MobiDB-lite"/>
    </source>
</evidence>
<evidence type="ECO:0000313" key="2">
    <source>
        <dbReference type="Proteomes" id="UP000035642"/>
    </source>
</evidence>
<proteinExistence type="predicted"/>
<feature type="region of interest" description="Disordered" evidence="1">
    <location>
        <begin position="49"/>
        <end position="72"/>
    </location>
</feature>
<keyword evidence="2" id="KW-1185">Reference proteome</keyword>
<feature type="compositionally biased region" description="Polar residues" evidence="1">
    <location>
        <begin position="62"/>
        <end position="72"/>
    </location>
</feature>
<sequence length="72" mass="7917">MSVLTCIRVIPGHFEENPTMDSMPAVLSPSMTSGWNDPPNLGVASNRLAQLRRRPVDPSLSFGRSQETNSVY</sequence>
<evidence type="ECO:0000313" key="3">
    <source>
        <dbReference type="WBParaSite" id="ACAC_0000976401-mRNA-1"/>
    </source>
</evidence>
<reference evidence="3" key="2">
    <citation type="submission" date="2017-02" db="UniProtKB">
        <authorList>
            <consortium name="WormBaseParasite"/>
        </authorList>
    </citation>
    <scope>IDENTIFICATION</scope>
</reference>
<reference evidence="2" key="1">
    <citation type="submission" date="2012-09" db="EMBL/GenBank/DDBJ databases">
        <authorList>
            <person name="Martin A.A."/>
        </authorList>
    </citation>
    <scope>NUCLEOTIDE SEQUENCE</scope>
</reference>
<dbReference type="AlphaFoldDB" id="A0A0K0DFL6"/>
<accession>A0A0K0DFL6</accession>
<protein>
    <submittedName>
        <fullName evidence="3">Uncharacterized protein</fullName>
    </submittedName>
</protein>